<dbReference type="VEuPathDB" id="FungiDB:SDRG_03960"/>
<dbReference type="EMBL" id="JH767140">
    <property type="protein sequence ID" value="EQC39007.1"/>
    <property type="molecule type" value="Genomic_DNA"/>
</dbReference>
<dbReference type="Gene3D" id="3.40.50.1000">
    <property type="entry name" value="HAD superfamily/HAD-like"/>
    <property type="match status" value="2"/>
</dbReference>
<dbReference type="NCBIfam" id="TIGR01460">
    <property type="entry name" value="HAD-SF-IIA"/>
    <property type="match status" value="1"/>
</dbReference>
<evidence type="ECO:0000313" key="2">
    <source>
        <dbReference type="Proteomes" id="UP000030762"/>
    </source>
</evidence>
<dbReference type="InterPro" id="IPR006353">
    <property type="entry name" value="HAD-SF_hydro_IIA_CECR5"/>
</dbReference>
<dbReference type="OMA" id="HDKRMLV"/>
<dbReference type="InterPro" id="IPR023214">
    <property type="entry name" value="HAD_sf"/>
</dbReference>
<dbReference type="Pfam" id="PF13242">
    <property type="entry name" value="Hydrolase_like"/>
    <property type="match status" value="1"/>
</dbReference>
<dbReference type="GO" id="GO:0005739">
    <property type="term" value="C:mitochondrion"/>
    <property type="evidence" value="ECO:0007669"/>
    <property type="project" value="TreeGrafter"/>
</dbReference>
<dbReference type="eggNOG" id="KOG1618">
    <property type="taxonomic scope" value="Eukaryota"/>
</dbReference>
<evidence type="ECO:0000313" key="1">
    <source>
        <dbReference type="EMBL" id="EQC39007.1"/>
    </source>
</evidence>
<accession>T0S8Q1</accession>
<proteinExistence type="predicted"/>
<dbReference type="Proteomes" id="UP000030762">
    <property type="component" value="Unassembled WGS sequence"/>
</dbReference>
<dbReference type="SUPFAM" id="SSF56784">
    <property type="entry name" value="HAD-like"/>
    <property type="match status" value="1"/>
</dbReference>
<dbReference type="GeneID" id="19944687"/>
<sequence>MATRLAKEMRRFGIAFDIDGVLIRGGKALPNASKRLLQLQSQGVPHIFLTNGGGCVEEKKTSNLSKILDVPIDPRQMILAHTPMRELVHQFGDKKVLVMGAYDVLDVAHHYGFQKVVSIEDLAHASPHQYPFLPWPHKPHHLEDEPIGAIIIFHDPIHWAQDLQIAIDALVGGHPLGSGTGPQTPLFVSNDDFTFSGAYPVPRFAQGAFTRCLQLLFEQHTGKPLQVTRFGKPHLVQYEFAEQVMREQAPNCDRFYGIGDNPFSDIQGANTAGNHWTSVLVRTGVFQSDADNHEEHPGDVVVDSVDEAVEWILTQEGVL</sequence>
<reference evidence="1 2" key="1">
    <citation type="submission" date="2012-04" db="EMBL/GenBank/DDBJ databases">
        <title>The Genome Sequence of Saprolegnia declina VS20.</title>
        <authorList>
            <consortium name="The Broad Institute Genome Sequencing Platform"/>
            <person name="Russ C."/>
            <person name="Nusbaum C."/>
            <person name="Tyler B."/>
            <person name="van West P."/>
            <person name="Dieguez-Uribeondo J."/>
            <person name="de Bruijn I."/>
            <person name="Tripathy S."/>
            <person name="Jiang R."/>
            <person name="Young S.K."/>
            <person name="Zeng Q."/>
            <person name="Gargeya S."/>
            <person name="Fitzgerald M."/>
            <person name="Haas B."/>
            <person name="Abouelleil A."/>
            <person name="Alvarado L."/>
            <person name="Arachchi H.M."/>
            <person name="Berlin A."/>
            <person name="Chapman S.B."/>
            <person name="Goldberg J."/>
            <person name="Griggs A."/>
            <person name="Gujja S."/>
            <person name="Hansen M."/>
            <person name="Howarth C."/>
            <person name="Imamovic A."/>
            <person name="Larimer J."/>
            <person name="McCowen C."/>
            <person name="Montmayeur A."/>
            <person name="Murphy C."/>
            <person name="Neiman D."/>
            <person name="Pearson M."/>
            <person name="Priest M."/>
            <person name="Roberts A."/>
            <person name="Saif S."/>
            <person name="Shea T."/>
            <person name="Sisk P."/>
            <person name="Sykes S."/>
            <person name="Wortman J."/>
            <person name="Nusbaum C."/>
            <person name="Birren B."/>
        </authorList>
    </citation>
    <scope>NUCLEOTIDE SEQUENCE [LARGE SCALE GENOMIC DNA]</scope>
    <source>
        <strain evidence="1 2">VS20</strain>
    </source>
</reference>
<organism evidence="1 2">
    <name type="scientific">Saprolegnia diclina (strain VS20)</name>
    <dbReference type="NCBI Taxonomy" id="1156394"/>
    <lineage>
        <taxon>Eukaryota</taxon>
        <taxon>Sar</taxon>
        <taxon>Stramenopiles</taxon>
        <taxon>Oomycota</taxon>
        <taxon>Saprolegniomycetes</taxon>
        <taxon>Saprolegniales</taxon>
        <taxon>Saprolegniaceae</taxon>
        <taxon>Saprolegnia</taxon>
    </lineage>
</organism>
<dbReference type="GO" id="GO:0046474">
    <property type="term" value="P:glycerophospholipid biosynthetic process"/>
    <property type="evidence" value="ECO:0007669"/>
    <property type="project" value="TreeGrafter"/>
</dbReference>
<keyword evidence="2" id="KW-1185">Reference proteome</keyword>
<dbReference type="RefSeq" id="XP_008607831.1">
    <property type="nucleotide sequence ID" value="XM_008609609.1"/>
</dbReference>
<dbReference type="AlphaFoldDB" id="T0S8Q1"/>
<dbReference type="OrthoDB" id="10251048at2759"/>
<keyword evidence="1" id="KW-0378">Hydrolase</keyword>
<dbReference type="InterPro" id="IPR036412">
    <property type="entry name" value="HAD-like_sf"/>
</dbReference>
<dbReference type="PANTHER" id="PTHR14269">
    <property type="entry name" value="CDP-DIACYLGLYCEROL--GLYCEROL-3-PHOSPHATE 3-PHOSPHATIDYLTRANSFERASE-RELATED"/>
    <property type="match status" value="1"/>
</dbReference>
<dbReference type="NCBIfam" id="TIGR01456">
    <property type="entry name" value="CECR5"/>
    <property type="match status" value="1"/>
</dbReference>
<name>T0S8Q1_SAPDV</name>
<dbReference type="InterPro" id="IPR006357">
    <property type="entry name" value="HAD-SF_hydro_IIA"/>
</dbReference>
<dbReference type="InParanoid" id="T0S8Q1"/>
<dbReference type="InterPro" id="IPR050324">
    <property type="entry name" value="CDP-alcohol_PTase-I"/>
</dbReference>
<dbReference type="Pfam" id="PF13344">
    <property type="entry name" value="Hydrolase_6"/>
    <property type="match status" value="1"/>
</dbReference>
<dbReference type="PANTHER" id="PTHR14269:SF4">
    <property type="entry name" value="CAT EYE SYNDROME CRITICAL REGION PROTEIN 5"/>
    <property type="match status" value="1"/>
</dbReference>
<gene>
    <name evidence="1" type="ORF">SDRG_03960</name>
</gene>
<dbReference type="GO" id="GO:0016787">
    <property type="term" value="F:hydrolase activity"/>
    <property type="evidence" value="ECO:0007669"/>
    <property type="project" value="UniProtKB-KW"/>
</dbReference>
<protein>
    <submittedName>
        <fullName evidence="1">HAD-superfamily subfamily IIA hydrolase</fullName>
    </submittedName>
</protein>
<dbReference type="STRING" id="1156394.T0S8Q1"/>